<proteinExistence type="predicted"/>
<dbReference type="Proteomes" id="UP000450161">
    <property type="component" value="Unassembled WGS sequence"/>
</dbReference>
<protein>
    <recommendedName>
        <fullName evidence="5">Transglutaminase domain-containing protein</fullName>
    </recommendedName>
</protein>
<gene>
    <name evidence="3" type="ORF">FYJ72_02420</name>
</gene>
<evidence type="ECO:0008006" key="5">
    <source>
        <dbReference type="Google" id="ProtNLM"/>
    </source>
</evidence>
<evidence type="ECO:0000256" key="1">
    <source>
        <dbReference type="SAM" id="MobiDB-lite"/>
    </source>
</evidence>
<evidence type="ECO:0000256" key="2">
    <source>
        <dbReference type="SAM" id="SignalP"/>
    </source>
</evidence>
<organism evidence="3 4">
    <name type="scientific">Segatella copri</name>
    <dbReference type="NCBI Taxonomy" id="165179"/>
    <lineage>
        <taxon>Bacteria</taxon>
        <taxon>Pseudomonadati</taxon>
        <taxon>Bacteroidota</taxon>
        <taxon>Bacteroidia</taxon>
        <taxon>Bacteroidales</taxon>
        <taxon>Prevotellaceae</taxon>
        <taxon>Segatella</taxon>
    </lineage>
</organism>
<evidence type="ECO:0000313" key="3">
    <source>
        <dbReference type="EMBL" id="MST76567.1"/>
    </source>
</evidence>
<dbReference type="Gene3D" id="3.10.620.30">
    <property type="match status" value="1"/>
</dbReference>
<sequence>MRKYFFILLLCSSAMMAQNTYSDYQAFRKGVLGSYDSFRETILENYAEYLQGVWDEYEQFRGIRRNKKPKPSIAPKADVKPQDVTPIQSDPEVKPTMQPVPTDDPIPVKPIAPSTLPNMSFSFYGMKLSTVLCHVQTVKGVEHQAIAKAWDAYRQDRVMKDIIRSLQSLAMMYGLNDWFTFELVRNYTEASCKNSASKIVLQHFLLVNMGYDVRLASCGNQLLLLVPFNQQVYERSYLVIDGKKYYAFYDDSTSKVQNAGVYTCRLPDETDKGRNIDLTIRGGNIGIKTGVVHRFSMSDGKISLQGFVDEGTMEAIRHYPQMDIPFYAMSTIDANFHQSLLAQVSEQIRGCSEKESVSKILHFVQYAFGYATDGEQHGYEKPYFIEENFYYPKNDCEDRAILFAFLVRNVLGLDVHLVQYPGHECTAVNFSTSQMNGDGYMYKGKAFYICDPTYIGASIGQCMPNYRNVKPIVE</sequence>
<comment type="caution">
    <text evidence="3">The sequence shown here is derived from an EMBL/GenBank/DDBJ whole genome shotgun (WGS) entry which is preliminary data.</text>
</comment>
<accession>A0A6I2TVV5</accession>
<keyword evidence="2" id="KW-0732">Signal</keyword>
<name>A0A6I2TVV5_9BACT</name>
<feature type="signal peptide" evidence="2">
    <location>
        <begin position="1"/>
        <end position="17"/>
    </location>
</feature>
<feature type="region of interest" description="Disordered" evidence="1">
    <location>
        <begin position="67"/>
        <end position="107"/>
    </location>
</feature>
<feature type="chain" id="PRO_5026168841" description="Transglutaminase domain-containing protein" evidence="2">
    <location>
        <begin position="18"/>
        <end position="474"/>
    </location>
</feature>
<dbReference type="AlphaFoldDB" id="A0A6I2TVV5"/>
<reference evidence="3 4" key="1">
    <citation type="submission" date="2019-08" db="EMBL/GenBank/DDBJ databases">
        <title>In-depth cultivation of the pig gut microbiome towards novel bacterial diversity and tailored functional studies.</title>
        <authorList>
            <person name="Wylensek D."/>
            <person name="Hitch T.C.A."/>
            <person name="Clavel T."/>
        </authorList>
    </citation>
    <scope>NUCLEOTIDE SEQUENCE [LARGE SCALE GENOMIC DNA]</scope>
    <source>
        <strain evidence="3 4">LKV-178-WT-2C</strain>
    </source>
</reference>
<evidence type="ECO:0000313" key="4">
    <source>
        <dbReference type="Proteomes" id="UP000450161"/>
    </source>
</evidence>
<dbReference type="EMBL" id="VUNF01000002">
    <property type="protein sequence ID" value="MST76567.1"/>
    <property type="molecule type" value="Genomic_DNA"/>
</dbReference>